<organism evidence="12 13">
    <name type="scientific">Marssonina brunnea f. sp. multigermtubi (strain MB_m1)</name>
    <name type="common">Marssonina leaf spot fungus</name>
    <dbReference type="NCBI Taxonomy" id="1072389"/>
    <lineage>
        <taxon>Eukaryota</taxon>
        <taxon>Fungi</taxon>
        <taxon>Dikarya</taxon>
        <taxon>Ascomycota</taxon>
        <taxon>Pezizomycotina</taxon>
        <taxon>Leotiomycetes</taxon>
        <taxon>Helotiales</taxon>
        <taxon>Drepanopezizaceae</taxon>
        <taxon>Drepanopeziza</taxon>
    </lineage>
</organism>
<dbReference type="OMA" id="ITQGYIP"/>
<keyword evidence="7 9" id="KW-0539">Nucleus</keyword>
<dbReference type="STRING" id="1072389.K1WTK4"/>
<evidence type="ECO:0000256" key="3">
    <source>
        <dbReference type="ARBA" id="ARBA00019619"/>
    </source>
</evidence>
<keyword evidence="6 9" id="KW-0804">Transcription</keyword>
<dbReference type="PANTHER" id="PTHR12809">
    <property type="entry name" value="MEDIATOR COMPLEX SUBUNIT"/>
    <property type="match status" value="1"/>
</dbReference>
<evidence type="ECO:0000313" key="13">
    <source>
        <dbReference type="Proteomes" id="UP000006753"/>
    </source>
</evidence>
<evidence type="ECO:0000256" key="4">
    <source>
        <dbReference type="ARBA" id="ARBA00023015"/>
    </source>
</evidence>
<sequence>MPGVIMDPKSKNGSHTNHDRDQRPNGVNGGSHTSDKMQDKSEARAEPQQNMTPPSPAAPSLSNGKLADHARRENGGNGGPWDVQAQMDLLPQEIIHMTEGYQPLSKFLQRVVQKTHTELINTLSDLEQMPTPASALNGNSATDDSSQENVQKKMRLMNYATSAHESLTKALVITGWSRKAEDVSKLIDIRLHLEAQKQLYTTAIEAMASNKRALHNFRLPNPDFKTALEALTTGKSSWMPDLGYIKPPPLTAKELLRQMEKLNTLLSMRLNLDDYDKIPPQFKNFTIQSGRATFKVPGEFELDLTVANEDPGSQYWFIDFRFLFRPSSSNMNLGIRNYIESRVNETLFTDGLSGCYKYLHELVLTYKIKEFRRQGDNLARSIWTDTLSVENLNRPISIQYWVGRYSGQPMNGKSSSARPSKSWIILGVHSGKVPGRCPSPKDTSRLFIRWFRDFKEVKDPDIKLDDVDISTESLLKTVIGKHIDHILTSIFEKLLAKPLYASRELEISLHISVDDPADSELKVQLTQEHRLSIKIEPMSGRFVLGPVSKQYSQTEFDLNRRSQDPATDGHIYIERLRSMLLTEDLQVRAISVGWTRVNKPGLSQESMAEIVGKEALPTVWFRRPGWEKDWYLVVTQSMGGEKWHLIKTAMVPHTLKKEVLGVGECIKLPIKSVSPITSYSFLSTLNIFTAGVVSHHINAKTLHARRVQHKSVKGKLAKSIALPSIYAKLSDLIPSKNRLSRTGMSWAKDVIKISFQGIEVIGQKPSEATESAISTSVTQASQSSAPVPQAPSVLIPPKSFNVDERSVLVTEARLIASLPKALLNIKDQVDKDIIFNAETASFAVRLRSKVGDSVIPDLVECLVRVERLVEFIQVLDTHKDTLTCDMVSLGKIVFTYQEVSSVSPLDASDAGIDTATKYSAAVDYSAADNTMALMLEGGNPHLRIADSLATILNGSEGLNGVATLLPLTLPVLRALDTMEDAWSAEELSGKGQVIVHARATDSYLIRYSLFPKSPLAASVSFNVKLRSRNSQPWWHVRRVATARNGEPDALEEDLAPLWALSPCPDWKGMRMSGVARNKSIENLLVKLDETVRRFALSGKNLNSAVSAPPPAQVQAPAPQKQIPTQNPRQQQQQQQQQQHQRWQPASNQGQSQARNPHNPHNREVVEID</sequence>
<dbReference type="GO" id="GO:0070847">
    <property type="term" value="C:core mediator complex"/>
    <property type="evidence" value="ECO:0007669"/>
    <property type="project" value="TreeGrafter"/>
</dbReference>
<keyword evidence="13" id="KW-1185">Reference proteome</keyword>
<evidence type="ECO:0000256" key="5">
    <source>
        <dbReference type="ARBA" id="ARBA00023159"/>
    </source>
</evidence>
<dbReference type="HOGENOM" id="CLU_003573_1_0_1"/>
<keyword evidence="5 9" id="KW-0010">Activator</keyword>
<dbReference type="InterPro" id="IPR055122">
    <property type="entry name" value="Med14_N"/>
</dbReference>
<dbReference type="AlphaFoldDB" id="K1WTK4"/>
<reference evidence="12 13" key="1">
    <citation type="journal article" date="2012" name="BMC Genomics">
        <title>Sequencing the genome of Marssonina brunnea reveals fungus-poplar co-evolution.</title>
        <authorList>
            <person name="Zhu S."/>
            <person name="Cao Y.-Z."/>
            <person name="Jiang C."/>
            <person name="Tan B.-Y."/>
            <person name="Wang Z."/>
            <person name="Feng S."/>
            <person name="Zhang L."/>
            <person name="Su X.-H."/>
            <person name="Brejova B."/>
            <person name="Vinar T."/>
            <person name="Xu M."/>
            <person name="Wang M.-X."/>
            <person name="Zhang S.-G."/>
            <person name="Huang M.-R."/>
            <person name="Wu R."/>
            <person name="Zhou Y."/>
        </authorList>
    </citation>
    <scope>NUCLEOTIDE SEQUENCE [LARGE SCALE GENOMIC DNA]</scope>
    <source>
        <strain evidence="12 13">MB_m1</strain>
    </source>
</reference>
<proteinExistence type="inferred from homology"/>
<feature type="compositionally biased region" description="Low complexity" evidence="10">
    <location>
        <begin position="1112"/>
        <end position="1144"/>
    </location>
</feature>
<feature type="compositionally biased region" description="Polar residues" evidence="10">
    <location>
        <begin position="1145"/>
        <end position="1155"/>
    </location>
</feature>
<dbReference type="GO" id="GO:0006357">
    <property type="term" value="P:regulation of transcription by RNA polymerase II"/>
    <property type="evidence" value="ECO:0007669"/>
    <property type="project" value="InterPro"/>
</dbReference>
<comment type="subunit">
    <text evidence="9">Component of the Mediator complex.</text>
</comment>
<dbReference type="KEGG" id="mbe:MBM_09893"/>
<dbReference type="OrthoDB" id="205099at2759"/>
<name>K1WTK4_MARBU</name>
<evidence type="ECO:0000256" key="10">
    <source>
        <dbReference type="SAM" id="MobiDB-lite"/>
    </source>
</evidence>
<dbReference type="PANTHER" id="PTHR12809:SF2">
    <property type="entry name" value="MEDIATOR OF RNA POLYMERASE II TRANSCRIPTION SUBUNIT 14"/>
    <property type="match status" value="1"/>
</dbReference>
<accession>K1WTK4</accession>
<feature type="region of interest" description="Disordered" evidence="10">
    <location>
        <begin position="1"/>
        <end position="83"/>
    </location>
</feature>
<dbReference type="GeneID" id="18765828"/>
<dbReference type="GO" id="GO:0003712">
    <property type="term" value="F:transcription coregulator activity"/>
    <property type="evidence" value="ECO:0007669"/>
    <property type="project" value="UniProtKB-UniRule"/>
</dbReference>
<dbReference type="EMBL" id="JH921477">
    <property type="protein sequence ID" value="EKD11923.1"/>
    <property type="molecule type" value="Genomic_DNA"/>
</dbReference>
<dbReference type="Pfam" id="PF26204">
    <property type="entry name" value="Med14_fung"/>
    <property type="match status" value="1"/>
</dbReference>
<feature type="compositionally biased region" description="Basic and acidic residues" evidence="10">
    <location>
        <begin position="33"/>
        <end position="45"/>
    </location>
</feature>
<dbReference type="InParanoid" id="K1WTK4"/>
<evidence type="ECO:0000256" key="7">
    <source>
        <dbReference type="ARBA" id="ARBA00023242"/>
    </source>
</evidence>
<evidence type="ECO:0000313" key="12">
    <source>
        <dbReference type="EMBL" id="EKD11923.1"/>
    </source>
</evidence>
<dbReference type="eggNOG" id="KOG1875">
    <property type="taxonomic scope" value="Eukaryota"/>
</dbReference>
<evidence type="ECO:0000256" key="2">
    <source>
        <dbReference type="ARBA" id="ARBA00007813"/>
    </source>
</evidence>
<dbReference type="Proteomes" id="UP000006753">
    <property type="component" value="Unassembled WGS sequence"/>
</dbReference>
<evidence type="ECO:0000256" key="6">
    <source>
        <dbReference type="ARBA" id="ARBA00023163"/>
    </source>
</evidence>
<protein>
    <recommendedName>
        <fullName evidence="3 9">Mediator of RNA polymerase II transcription subunit 14</fullName>
    </recommendedName>
    <alternativeName>
        <fullName evidence="8 9">Mediator complex subunit 14</fullName>
    </alternativeName>
</protein>
<evidence type="ECO:0000259" key="11">
    <source>
        <dbReference type="Pfam" id="PF08638"/>
    </source>
</evidence>
<dbReference type="Pfam" id="PF08638">
    <property type="entry name" value="Med14"/>
    <property type="match status" value="1"/>
</dbReference>
<gene>
    <name evidence="12" type="ORF">MBM_09893</name>
</gene>
<evidence type="ECO:0000256" key="9">
    <source>
        <dbReference type="RuleBase" id="RU365082"/>
    </source>
</evidence>
<feature type="domain" description="Mediator complex subunit MED14 N-terminal" evidence="11">
    <location>
        <begin position="102"/>
        <end position="307"/>
    </location>
</feature>
<dbReference type="GO" id="GO:0016592">
    <property type="term" value="C:mediator complex"/>
    <property type="evidence" value="ECO:0007669"/>
    <property type="project" value="UniProtKB-UniRule"/>
</dbReference>
<evidence type="ECO:0000256" key="8">
    <source>
        <dbReference type="ARBA" id="ARBA00032007"/>
    </source>
</evidence>
<comment type="function">
    <text evidence="9">Component of the Mediator complex, a coactivator involved in the regulated transcription of nearly all RNA polymerase II-dependent genes. Mediator functions as a bridge to convey information from gene-specific regulatory proteins to the basal RNA polymerase II transcription machinery. Mediator is recruited to promoters by direct interactions with regulatory proteins and serves as a scaffold for the assembly of a functional preinitiation complex with RNA polymerase II and the general transcription factors.</text>
</comment>
<comment type="similarity">
    <text evidence="2 9">Belongs to the Mediator complex subunit 14 family.</text>
</comment>
<dbReference type="InterPro" id="IPR013947">
    <property type="entry name" value="Mediator_Med14"/>
</dbReference>
<feature type="region of interest" description="Disordered" evidence="10">
    <location>
        <begin position="1101"/>
        <end position="1168"/>
    </location>
</feature>
<keyword evidence="4 9" id="KW-0805">Transcription regulation</keyword>
<comment type="subcellular location">
    <subcellularLocation>
        <location evidence="1 9">Nucleus</location>
    </subcellularLocation>
</comment>
<evidence type="ECO:0000256" key="1">
    <source>
        <dbReference type="ARBA" id="ARBA00004123"/>
    </source>
</evidence>